<sequence>MRSLEGGGANRVLMSRGMLGGAGASIQHTRIERKSHALR</sequence>
<accession>U7V4W8</accession>
<evidence type="ECO:0000313" key="2">
    <source>
        <dbReference type="Proteomes" id="UP000017174"/>
    </source>
</evidence>
<gene>
    <name evidence="1" type="ORF">HMPREF0742_00957</name>
</gene>
<evidence type="ECO:0000313" key="1">
    <source>
        <dbReference type="EMBL" id="ERT66581.1"/>
    </source>
</evidence>
<proteinExistence type="predicted"/>
<reference evidence="1 2" key="1">
    <citation type="submission" date="2013-08" db="EMBL/GenBank/DDBJ databases">
        <authorList>
            <person name="Weinstock G."/>
            <person name="Sodergren E."/>
            <person name="Wylie T."/>
            <person name="Fulton L."/>
            <person name="Fulton R."/>
            <person name="Fronick C."/>
            <person name="O'Laughlin M."/>
            <person name="Godfrey J."/>
            <person name="Miner T."/>
            <person name="Herter B."/>
            <person name="Appelbaum E."/>
            <person name="Cordes M."/>
            <person name="Lek S."/>
            <person name="Wollam A."/>
            <person name="Pepin K.H."/>
            <person name="Palsikar V.B."/>
            <person name="Mitreva M."/>
            <person name="Wilson R.K."/>
        </authorList>
    </citation>
    <scope>NUCLEOTIDE SEQUENCE [LARGE SCALE GENOMIC DNA]</scope>
    <source>
        <strain evidence="1 2">F0184</strain>
    </source>
</reference>
<dbReference type="Proteomes" id="UP000017174">
    <property type="component" value="Unassembled WGS sequence"/>
</dbReference>
<dbReference type="EMBL" id="AXZG01000034">
    <property type="protein sequence ID" value="ERT66581.1"/>
    <property type="molecule type" value="Genomic_DNA"/>
</dbReference>
<dbReference type="AlphaFoldDB" id="U7V4W8"/>
<protein>
    <submittedName>
        <fullName evidence="1">Uncharacterized protein</fullName>
    </submittedName>
</protein>
<name>U7V4W8_9MICC</name>
<organism evidence="1 2">
    <name type="scientific">Rothia aeria F0184</name>
    <dbReference type="NCBI Taxonomy" id="888019"/>
    <lineage>
        <taxon>Bacteria</taxon>
        <taxon>Bacillati</taxon>
        <taxon>Actinomycetota</taxon>
        <taxon>Actinomycetes</taxon>
        <taxon>Micrococcales</taxon>
        <taxon>Micrococcaceae</taxon>
        <taxon>Rothia</taxon>
    </lineage>
</organism>
<dbReference type="HOGENOM" id="CLU_3316369_0_0_11"/>
<comment type="caution">
    <text evidence="1">The sequence shown here is derived from an EMBL/GenBank/DDBJ whole genome shotgun (WGS) entry which is preliminary data.</text>
</comment>